<organism evidence="1 2">
    <name type="scientific">Hyperthermus butylicus (strain DSM 5456 / JCM 9403 / PLM1-5)</name>
    <dbReference type="NCBI Taxonomy" id="415426"/>
    <lineage>
        <taxon>Archaea</taxon>
        <taxon>Thermoproteota</taxon>
        <taxon>Thermoprotei</taxon>
        <taxon>Desulfurococcales</taxon>
        <taxon>Pyrodictiaceae</taxon>
        <taxon>Hyperthermus</taxon>
    </lineage>
</organism>
<evidence type="ECO:0000313" key="1">
    <source>
        <dbReference type="EMBL" id="ABM80520.1"/>
    </source>
</evidence>
<protein>
    <submittedName>
        <fullName evidence="1">Uncharacterized protein</fullName>
    </submittedName>
</protein>
<dbReference type="Proteomes" id="UP000002593">
    <property type="component" value="Chromosome"/>
</dbReference>
<sequence length="89" mass="10291">MSRITRQRLEELRARLVLETGKRYTIQEIVDAAVAIAARMRDELLRELGAWEPLSRDEAEKLLDMYSIDLPVEDVEEDIDKVLYGELTG</sequence>
<dbReference type="EMBL" id="CP000493">
    <property type="protein sequence ID" value="ABM80520.1"/>
    <property type="molecule type" value="Genomic_DNA"/>
</dbReference>
<dbReference type="HOGENOM" id="CLU_179007_0_0_2"/>
<dbReference type="AlphaFoldDB" id="A2BKK9"/>
<reference evidence="1 2" key="1">
    <citation type="journal article" date="2007" name="Archaea">
        <title>The genome of Hyperthermus butylicus: a sulfur-reducing, peptide fermenting, neutrophilic Crenarchaeote growing up to 108 degrees C.</title>
        <authorList>
            <person name="Brugger K."/>
            <person name="Chen L."/>
            <person name="Stark M."/>
            <person name="Zibat A."/>
            <person name="Redder P."/>
            <person name="Ruepp A."/>
            <person name="Awayez M."/>
            <person name="She Q."/>
            <person name="Garrett R.A."/>
            <person name="Klenk H.P."/>
        </authorList>
    </citation>
    <scope>NUCLEOTIDE SEQUENCE [LARGE SCALE GENOMIC DNA]</scope>
    <source>
        <strain evidence="2">DSM 5456 / JCM 9403 / PLM1-5</strain>
    </source>
</reference>
<evidence type="ECO:0000313" key="2">
    <source>
        <dbReference type="Proteomes" id="UP000002593"/>
    </source>
</evidence>
<name>A2BKK9_HYPBU</name>
<keyword evidence="2" id="KW-1185">Reference proteome</keyword>
<gene>
    <name evidence="1" type="ordered locus">Hbut_0664</name>
</gene>
<dbReference type="EnsemblBacteria" id="ABM80520">
    <property type="protein sequence ID" value="ABM80520"/>
    <property type="gene ID" value="Hbut_0664"/>
</dbReference>
<dbReference type="KEGG" id="hbu:Hbut_0664"/>
<dbReference type="GeneID" id="4782434"/>
<proteinExistence type="predicted"/>
<accession>A2BKK9</accession>
<dbReference type="eggNOG" id="arCOG07990">
    <property type="taxonomic scope" value="Archaea"/>
</dbReference>
<dbReference type="RefSeq" id="WP_011821838.1">
    <property type="nucleotide sequence ID" value="NC_008818.1"/>
</dbReference>